<name>A0ABN8YXD4_RANTA</name>
<feature type="domain" description="Galectin" evidence="4">
    <location>
        <begin position="56"/>
        <end position="182"/>
    </location>
</feature>
<dbReference type="InterPro" id="IPR044156">
    <property type="entry name" value="Galectin-like"/>
</dbReference>
<dbReference type="SMART" id="SM00908">
    <property type="entry name" value="Gal-bind_lectin"/>
    <property type="match status" value="1"/>
</dbReference>
<evidence type="ECO:0000259" key="4">
    <source>
        <dbReference type="PROSITE" id="PS51304"/>
    </source>
</evidence>
<protein>
    <recommendedName>
        <fullName evidence="2">Galectin</fullName>
    </recommendedName>
</protein>
<dbReference type="SMART" id="SM00276">
    <property type="entry name" value="GLECT"/>
    <property type="match status" value="1"/>
</dbReference>
<dbReference type="PROSITE" id="PS51304">
    <property type="entry name" value="GALECTIN"/>
    <property type="match status" value="1"/>
</dbReference>
<dbReference type="Gene3D" id="2.60.120.200">
    <property type="match status" value="1"/>
</dbReference>
<evidence type="ECO:0000256" key="2">
    <source>
        <dbReference type="RuleBase" id="RU102079"/>
    </source>
</evidence>
<dbReference type="EMBL" id="OX459961">
    <property type="protein sequence ID" value="CAI9166018.1"/>
    <property type="molecule type" value="Genomic_DNA"/>
</dbReference>
<dbReference type="InterPro" id="IPR013320">
    <property type="entry name" value="ConA-like_dom_sf"/>
</dbReference>
<evidence type="ECO:0000256" key="1">
    <source>
        <dbReference type="ARBA" id="ARBA00022734"/>
    </source>
</evidence>
<accession>A0ABN8YXD4</accession>
<keyword evidence="6" id="KW-1185">Reference proteome</keyword>
<reference evidence="5" key="1">
    <citation type="submission" date="2023-04" db="EMBL/GenBank/DDBJ databases">
        <authorList>
            <consortium name="ELIXIR-Norway"/>
        </authorList>
    </citation>
    <scope>NUCLEOTIDE SEQUENCE [LARGE SCALE GENOMIC DNA]</scope>
</reference>
<dbReference type="Proteomes" id="UP001176941">
    <property type="component" value="Chromosome 25"/>
</dbReference>
<feature type="region of interest" description="Disordered" evidence="3">
    <location>
        <begin position="1"/>
        <end position="20"/>
    </location>
</feature>
<dbReference type="Pfam" id="PF00337">
    <property type="entry name" value="Gal-bind_lectin"/>
    <property type="match status" value="1"/>
</dbReference>
<dbReference type="CDD" id="cd00070">
    <property type="entry name" value="GLECT"/>
    <property type="match status" value="1"/>
</dbReference>
<evidence type="ECO:0000256" key="3">
    <source>
        <dbReference type="SAM" id="MobiDB-lite"/>
    </source>
</evidence>
<dbReference type="SUPFAM" id="SSF49899">
    <property type="entry name" value="Concanavalin A-like lectins/glucanases"/>
    <property type="match status" value="1"/>
</dbReference>
<dbReference type="PANTHER" id="PTHR11346">
    <property type="entry name" value="GALECTIN"/>
    <property type="match status" value="1"/>
</dbReference>
<dbReference type="PANTHER" id="PTHR11346:SF104">
    <property type="entry name" value="GALECTIN-2"/>
    <property type="match status" value="1"/>
</dbReference>
<evidence type="ECO:0000313" key="5">
    <source>
        <dbReference type="EMBL" id="CAI9166018.1"/>
    </source>
</evidence>
<sequence>MVSSQASPSPGGLKRRPKRNLTIPVLLGSRPGKRPRFTLQNHGDLIRELRGMCWGKFEIVNMDMKMGASLKIKGKIADSANGFVINLGQGTDKLNLHFNPRFGESTIVCNSRDGNSWGAEQRDNHMCFSPGSEVKLIVTFENNEFKVKLPDGHQLTFPNRLGHSHLSYLGVQNFIVSSFKLE</sequence>
<gene>
    <name evidence="5" type="ORF">MRATA1EN1_LOCUS14980</name>
</gene>
<keyword evidence="1 2" id="KW-0430">Lectin</keyword>
<organism evidence="5 6">
    <name type="scientific">Rangifer tarandus platyrhynchus</name>
    <name type="common">Svalbard reindeer</name>
    <dbReference type="NCBI Taxonomy" id="3082113"/>
    <lineage>
        <taxon>Eukaryota</taxon>
        <taxon>Metazoa</taxon>
        <taxon>Chordata</taxon>
        <taxon>Craniata</taxon>
        <taxon>Vertebrata</taxon>
        <taxon>Euteleostomi</taxon>
        <taxon>Mammalia</taxon>
        <taxon>Eutheria</taxon>
        <taxon>Laurasiatheria</taxon>
        <taxon>Artiodactyla</taxon>
        <taxon>Ruminantia</taxon>
        <taxon>Pecora</taxon>
        <taxon>Cervidae</taxon>
        <taxon>Odocoileinae</taxon>
        <taxon>Rangifer</taxon>
    </lineage>
</organism>
<proteinExistence type="predicted"/>
<evidence type="ECO:0000313" key="6">
    <source>
        <dbReference type="Proteomes" id="UP001176941"/>
    </source>
</evidence>
<dbReference type="InterPro" id="IPR001079">
    <property type="entry name" value="Galectin_CRD"/>
</dbReference>